<gene>
    <name evidence="1" type="ORF">BDR25DRAFT_98035</name>
</gene>
<protein>
    <submittedName>
        <fullName evidence="1">Uncharacterized protein</fullName>
    </submittedName>
</protein>
<keyword evidence="2" id="KW-1185">Reference proteome</keyword>
<evidence type="ECO:0000313" key="1">
    <source>
        <dbReference type="EMBL" id="KAF2464282.1"/>
    </source>
</evidence>
<organism evidence="1 2">
    <name type="scientific">Lindgomyces ingoldianus</name>
    <dbReference type="NCBI Taxonomy" id="673940"/>
    <lineage>
        <taxon>Eukaryota</taxon>
        <taxon>Fungi</taxon>
        <taxon>Dikarya</taxon>
        <taxon>Ascomycota</taxon>
        <taxon>Pezizomycotina</taxon>
        <taxon>Dothideomycetes</taxon>
        <taxon>Pleosporomycetidae</taxon>
        <taxon>Pleosporales</taxon>
        <taxon>Lindgomycetaceae</taxon>
        <taxon>Lindgomyces</taxon>
    </lineage>
</organism>
<name>A0ACB6QBJ7_9PLEO</name>
<dbReference type="EMBL" id="MU003538">
    <property type="protein sequence ID" value="KAF2464282.1"/>
    <property type="molecule type" value="Genomic_DNA"/>
</dbReference>
<sequence>MALCSASSASPASSSPLEACLAACIRWARAWAIALTSLSLLPSRNPRQHHANICSADTGQDGTAPTVPHISSFLRDVSRSPQSMGTAIALLSLLPVPSPTNPPRNTTRSAAAPSTGRWDCLWHLSTPVLLDSWSSKARQVVGFLGHHGYTIDVPHNLDPVSYTTTCSNTSRKVV</sequence>
<reference evidence="1" key="1">
    <citation type="journal article" date="2020" name="Stud. Mycol.">
        <title>101 Dothideomycetes genomes: a test case for predicting lifestyles and emergence of pathogens.</title>
        <authorList>
            <person name="Haridas S."/>
            <person name="Albert R."/>
            <person name="Binder M."/>
            <person name="Bloem J."/>
            <person name="Labutti K."/>
            <person name="Salamov A."/>
            <person name="Andreopoulos B."/>
            <person name="Baker S."/>
            <person name="Barry K."/>
            <person name="Bills G."/>
            <person name="Bluhm B."/>
            <person name="Cannon C."/>
            <person name="Castanera R."/>
            <person name="Culley D."/>
            <person name="Daum C."/>
            <person name="Ezra D."/>
            <person name="Gonzalez J."/>
            <person name="Henrissat B."/>
            <person name="Kuo A."/>
            <person name="Liang C."/>
            <person name="Lipzen A."/>
            <person name="Lutzoni F."/>
            <person name="Magnuson J."/>
            <person name="Mondo S."/>
            <person name="Nolan M."/>
            <person name="Ohm R."/>
            <person name="Pangilinan J."/>
            <person name="Park H.-J."/>
            <person name="Ramirez L."/>
            <person name="Alfaro M."/>
            <person name="Sun H."/>
            <person name="Tritt A."/>
            <person name="Yoshinaga Y."/>
            <person name="Zwiers L.-H."/>
            <person name="Turgeon B."/>
            <person name="Goodwin S."/>
            <person name="Spatafora J."/>
            <person name="Crous P."/>
            <person name="Grigoriev I."/>
        </authorList>
    </citation>
    <scope>NUCLEOTIDE SEQUENCE</scope>
    <source>
        <strain evidence="1">ATCC 200398</strain>
    </source>
</reference>
<proteinExistence type="predicted"/>
<evidence type="ECO:0000313" key="2">
    <source>
        <dbReference type="Proteomes" id="UP000799755"/>
    </source>
</evidence>
<accession>A0ACB6QBJ7</accession>
<dbReference type="Proteomes" id="UP000799755">
    <property type="component" value="Unassembled WGS sequence"/>
</dbReference>
<comment type="caution">
    <text evidence="1">The sequence shown here is derived from an EMBL/GenBank/DDBJ whole genome shotgun (WGS) entry which is preliminary data.</text>
</comment>